<dbReference type="InParanoid" id="A0A066VHK4"/>
<evidence type="ECO:0008006" key="11">
    <source>
        <dbReference type="Google" id="ProtNLM"/>
    </source>
</evidence>
<dbReference type="Proteomes" id="UP000027361">
    <property type="component" value="Unassembled WGS sequence"/>
</dbReference>
<gene>
    <name evidence="9" type="ORF">K437DRAFT_258461</name>
</gene>
<dbReference type="OMA" id="ARFESHE"/>
<keyword evidence="3" id="KW-0337">GPI-anchor biosynthesis</keyword>
<sequence length="279" mass="30636">MPRKGARGGTTAAGRAGAAAQVTEVPSAPAHTFQLVVLLLLQASLLVLAVLYIPQGIFSRSLDRPRPTLYSGIYDMLNPPDQHDPTAVTQKMTQALKGVFVIQSWVVSRLRWWWEVGQKIEKRESITELKKKQGLMKQAESLVLTTTALPIPLVLCFLLLMLFGAPVNGQYTPTLTLAAHLTLLGLYAPLHILGEDFKSWLRIFSSWPANAREKVLLVITVGPLFGAWLSSAALALDWNRPWQAWPTPCVLGALAGTLGGNVVAIFIYLFRRSQSSREG</sequence>
<keyword evidence="7 8" id="KW-0472">Membrane</keyword>
<evidence type="ECO:0000313" key="9">
    <source>
        <dbReference type="EMBL" id="KDN40961.1"/>
    </source>
</evidence>
<dbReference type="GeneID" id="25264989"/>
<evidence type="ECO:0000256" key="8">
    <source>
        <dbReference type="SAM" id="Phobius"/>
    </source>
</evidence>
<evidence type="ECO:0000256" key="5">
    <source>
        <dbReference type="ARBA" id="ARBA00022824"/>
    </source>
</evidence>
<keyword evidence="6 8" id="KW-1133">Transmembrane helix</keyword>
<feature type="transmembrane region" description="Helical" evidence="8">
    <location>
        <begin position="215"/>
        <end position="238"/>
    </location>
</feature>
<evidence type="ECO:0000256" key="1">
    <source>
        <dbReference type="ARBA" id="ARBA00004477"/>
    </source>
</evidence>
<dbReference type="Pfam" id="PF06699">
    <property type="entry name" value="PIG-F"/>
    <property type="match status" value="1"/>
</dbReference>
<feature type="transmembrane region" description="Helical" evidence="8">
    <location>
        <begin position="250"/>
        <end position="270"/>
    </location>
</feature>
<reference evidence="9 10" key="1">
    <citation type="submission" date="2014-05" db="EMBL/GenBank/DDBJ databases">
        <title>Draft genome sequence of a rare smut relative, Tilletiaria anomala UBC 951.</title>
        <authorList>
            <consortium name="DOE Joint Genome Institute"/>
            <person name="Toome M."/>
            <person name="Kuo A."/>
            <person name="Henrissat B."/>
            <person name="Lipzen A."/>
            <person name="Tritt A."/>
            <person name="Yoshinaga Y."/>
            <person name="Zane M."/>
            <person name="Barry K."/>
            <person name="Grigoriev I.V."/>
            <person name="Spatafora J.W."/>
            <person name="Aimea M.C."/>
        </authorList>
    </citation>
    <scope>NUCLEOTIDE SEQUENCE [LARGE SCALE GENOMIC DNA]</scope>
    <source>
        <strain evidence="9 10">UBC 951</strain>
    </source>
</reference>
<dbReference type="HOGENOM" id="CLU_064564_0_0_1"/>
<feature type="transmembrane region" description="Helical" evidence="8">
    <location>
        <begin position="141"/>
        <end position="163"/>
    </location>
</feature>
<evidence type="ECO:0000256" key="7">
    <source>
        <dbReference type="ARBA" id="ARBA00023136"/>
    </source>
</evidence>
<organism evidence="9 10">
    <name type="scientific">Tilletiaria anomala (strain ATCC 24038 / CBS 436.72 / UBC 951)</name>
    <dbReference type="NCBI Taxonomy" id="1037660"/>
    <lineage>
        <taxon>Eukaryota</taxon>
        <taxon>Fungi</taxon>
        <taxon>Dikarya</taxon>
        <taxon>Basidiomycota</taxon>
        <taxon>Ustilaginomycotina</taxon>
        <taxon>Exobasidiomycetes</taxon>
        <taxon>Georgefischeriales</taxon>
        <taxon>Tilletiariaceae</taxon>
        <taxon>Tilletiaria</taxon>
    </lineage>
</organism>
<dbReference type="GO" id="GO:0005789">
    <property type="term" value="C:endoplasmic reticulum membrane"/>
    <property type="evidence" value="ECO:0007669"/>
    <property type="project" value="UniProtKB-SubCell"/>
</dbReference>
<name>A0A066VHK4_TILAU</name>
<evidence type="ECO:0000256" key="4">
    <source>
        <dbReference type="ARBA" id="ARBA00022692"/>
    </source>
</evidence>
<keyword evidence="4 8" id="KW-0812">Transmembrane</keyword>
<comment type="subcellular location">
    <subcellularLocation>
        <location evidence="1">Endoplasmic reticulum membrane</location>
        <topology evidence="1">Multi-pass membrane protein</topology>
    </subcellularLocation>
</comment>
<keyword evidence="5" id="KW-0256">Endoplasmic reticulum</keyword>
<dbReference type="RefSeq" id="XP_013241551.1">
    <property type="nucleotide sequence ID" value="XM_013386097.1"/>
</dbReference>
<evidence type="ECO:0000256" key="2">
    <source>
        <dbReference type="ARBA" id="ARBA00004687"/>
    </source>
</evidence>
<comment type="caution">
    <text evidence="9">The sequence shown here is derived from an EMBL/GenBank/DDBJ whole genome shotgun (WGS) entry which is preliminary data.</text>
</comment>
<proteinExistence type="predicted"/>
<dbReference type="InterPro" id="IPR009580">
    <property type="entry name" value="GPI_biosynthesis_protein_Pig-F"/>
</dbReference>
<evidence type="ECO:0000256" key="3">
    <source>
        <dbReference type="ARBA" id="ARBA00022502"/>
    </source>
</evidence>
<dbReference type="UniPathway" id="UPA00196"/>
<dbReference type="OrthoDB" id="17366at2759"/>
<evidence type="ECO:0000256" key="6">
    <source>
        <dbReference type="ARBA" id="ARBA00022989"/>
    </source>
</evidence>
<dbReference type="STRING" id="1037660.A0A066VHK4"/>
<keyword evidence="10" id="KW-1185">Reference proteome</keyword>
<protein>
    <recommendedName>
        <fullName evidence="11">PIG-F-domain-containing protein</fullName>
    </recommendedName>
</protein>
<accession>A0A066VHK4</accession>
<dbReference type="EMBL" id="JMSN01000085">
    <property type="protein sequence ID" value="KDN40961.1"/>
    <property type="molecule type" value="Genomic_DNA"/>
</dbReference>
<comment type="pathway">
    <text evidence="2">Glycolipid biosynthesis; glycosylphosphatidylinositol-anchor biosynthesis.</text>
</comment>
<feature type="transmembrane region" description="Helical" evidence="8">
    <location>
        <begin position="175"/>
        <end position="194"/>
    </location>
</feature>
<dbReference type="AlphaFoldDB" id="A0A066VHK4"/>
<dbReference type="GO" id="GO:0006506">
    <property type="term" value="P:GPI anchor biosynthetic process"/>
    <property type="evidence" value="ECO:0007669"/>
    <property type="project" value="UniProtKB-UniPathway"/>
</dbReference>
<evidence type="ECO:0000313" key="10">
    <source>
        <dbReference type="Proteomes" id="UP000027361"/>
    </source>
</evidence>
<feature type="transmembrane region" description="Helical" evidence="8">
    <location>
        <begin position="33"/>
        <end position="54"/>
    </location>
</feature>